<sequence length="232" mass="27081">MLSLWASRVPLGSNGLSNKRGWRSRVVRDSYGVGVWKEIEKHWELFNSMISFVVGNGRRMKFWKDRWCSEEPLCEIFPSLFALSDSKEALIADLWEHRGKGGNWSFREQKDRVVWKGGNKGVFSVKGLYFVLENGCTTPFPLKIVWNPWIPSKASFFTWEACWGKVLTLDQLKKRGWTLANRCALCKVELKTINHILLHCDKARLLWQLVFSIFGVWWIISKTVRETLLRVK</sequence>
<dbReference type="PANTHER" id="PTHR36617:SF15">
    <property type="entry name" value="REVERSE TRANSCRIPTASE ZINC-BINDING DOMAIN-CONTAINING PROTEIN"/>
    <property type="match status" value="1"/>
</dbReference>
<name>A0A438IZP4_VITVI</name>
<dbReference type="Proteomes" id="UP000288805">
    <property type="component" value="Unassembled WGS sequence"/>
</dbReference>
<accession>A0A438IZP4</accession>
<proteinExistence type="predicted"/>
<comment type="caution">
    <text evidence="2">The sequence shown here is derived from an EMBL/GenBank/DDBJ whole genome shotgun (WGS) entry which is preliminary data.</text>
</comment>
<gene>
    <name evidence="2" type="ORF">CK203_025344</name>
</gene>
<evidence type="ECO:0000313" key="3">
    <source>
        <dbReference type="Proteomes" id="UP000288805"/>
    </source>
</evidence>
<dbReference type="Pfam" id="PF13966">
    <property type="entry name" value="zf-RVT"/>
    <property type="match status" value="1"/>
</dbReference>
<feature type="domain" description="Reverse transcriptase zinc-binding" evidence="1">
    <location>
        <begin position="123"/>
        <end position="207"/>
    </location>
</feature>
<reference evidence="2 3" key="1">
    <citation type="journal article" date="2018" name="PLoS Genet.">
        <title>Population sequencing reveals clonal diversity and ancestral inbreeding in the grapevine cultivar Chardonnay.</title>
        <authorList>
            <person name="Roach M.J."/>
            <person name="Johnson D.L."/>
            <person name="Bohlmann J."/>
            <person name="van Vuuren H.J."/>
            <person name="Jones S.J."/>
            <person name="Pretorius I.S."/>
            <person name="Schmidt S.A."/>
            <person name="Borneman A.R."/>
        </authorList>
    </citation>
    <scope>NUCLEOTIDE SEQUENCE [LARGE SCALE GENOMIC DNA]</scope>
    <source>
        <strain evidence="3">cv. Chardonnay</strain>
        <tissue evidence="2">Leaf</tissue>
    </source>
</reference>
<dbReference type="InterPro" id="IPR026960">
    <property type="entry name" value="RVT-Znf"/>
</dbReference>
<protein>
    <recommendedName>
        <fullName evidence="1">Reverse transcriptase zinc-binding domain-containing protein</fullName>
    </recommendedName>
</protein>
<evidence type="ECO:0000259" key="1">
    <source>
        <dbReference type="Pfam" id="PF13966"/>
    </source>
</evidence>
<organism evidence="2 3">
    <name type="scientific">Vitis vinifera</name>
    <name type="common">Grape</name>
    <dbReference type="NCBI Taxonomy" id="29760"/>
    <lineage>
        <taxon>Eukaryota</taxon>
        <taxon>Viridiplantae</taxon>
        <taxon>Streptophyta</taxon>
        <taxon>Embryophyta</taxon>
        <taxon>Tracheophyta</taxon>
        <taxon>Spermatophyta</taxon>
        <taxon>Magnoliopsida</taxon>
        <taxon>eudicotyledons</taxon>
        <taxon>Gunneridae</taxon>
        <taxon>Pentapetalae</taxon>
        <taxon>rosids</taxon>
        <taxon>Vitales</taxon>
        <taxon>Vitaceae</taxon>
        <taxon>Viteae</taxon>
        <taxon>Vitis</taxon>
    </lineage>
</organism>
<evidence type="ECO:0000313" key="2">
    <source>
        <dbReference type="EMBL" id="RVX02164.1"/>
    </source>
</evidence>
<dbReference type="AlphaFoldDB" id="A0A438IZP4"/>
<dbReference type="PANTHER" id="PTHR36617">
    <property type="entry name" value="PROTEIN, PUTATIVE-RELATED"/>
    <property type="match status" value="1"/>
</dbReference>
<dbReference type="EMBL" id="QGNW01000072">
    <property type="protein sequence ID" value="RVX02164.1"/>
    <property type="molecule type" value="Genomic_DNA"/>
</dbReference>